<dbReference type="GO" id="GO:0043130">
    <property type="term" value="F:ubiquitin binding"/>
    <property type="evidence" value="ECO:0007669"/>
    <property type="project" value="InterPro"/>
</dbReference>
<dbReference type="Gene3D" id="1.10.8.10">
    <property type="entry name" value="DNA helicase RuvA subunit, C-terminal domain"/>
    <property type="match status" value="1"/>
</dbReference>
<feature type="domain" description="CUE" evidence="2">
    <location>
        <begin position="356"/>
        <end position="399"/>
    </location>
</feature>
<dbReference type="SUPFAM" id="SSF46934">
    <property type="entry name" value="UBA-like"/>
    <property type="match status" value="1"/>
</dbReference>
<feature type="region of interest" description="Disordered" evidence="1">
    <location>
        <begin position="589"/>
        <end position="702"/>
    </location>
</feature>
<evidence type="ECO:0000313" key="3">
    <source>
        <dbReference type="EnsemblMetazoa" id="OVOC8046.1"/>
    </source>
</evidence>
<dbReference type="InterPro" id="IPR041800">
    <property type="entry name" value="ASCC2_CUE"/>
</dbReference>
<dbReference type="EMBL" id="CMVM020000244">
    <property type="status" value="NOT_ANNOTATED_CDS"/>
    <property type="molecule type" value="Genomic_DNA"/>
</dbReference>
<feature type="compositionally biased region" description="Basic and acidic residues" evidence="1">
    <location>
        <begin position="665"/>
        <end position="680"/>
    </location>
</feature>
<evidence type="ECO:0000313" key="4">
    <source>
        <dbReference type="Proteomes" id="UP000024404"/>
    </source>
</evidence>
<dbReference type="OMA" id="IVNCLQY"/>
<feature type="compositionally biased region" description="Basic and acidic residues" evidence="1">
    <location>
        <begin position="604"/>
        <end position="616"/>
    </location>
</feature>
<dbReference type="GO" id="GO:0006355">
    <property type="term" value="P:regulation of DNA-templated transcription"/>
    <property type="evidence" value="ECO:0007669"/>
    <property type="project" value="TreeGrafter"/>
</dbReference>
<dbReference type="Pfam" id="PF02845">
    <property type="entry name" value="CUE"/>
    <property type="match status" value="1"/>
</dbReference>
<proteinExistence type="predicted"/>
<dbReference type="Proteomes" id="UP000024404">
    <property type="component" value="Unassembled WGS sequence"/>
</dbReference>
<dbReference type="InterPro" id="IPR052586">
    <property type="entry name" value="ASCC2"/>
</dbReference>
<reference evidence="4" key="1">
    <citation type="submission" date="2013-10" db="EMBL/GenBank/DDBJ databases">
        <title>Genome sequencing of Onchocerca volvulus.</title>
        <authorList>
            <person name="Cotton J."/>
            <person name="Tsai J."/>
            <person name="Stanley E."/>
            <person name="Tracey A."/>
            <person name="Holroyd N."/>
            <person name="Lustigman S."/>
            <person name="Berriman M."/>
        </authorList>
    </citation>
    <scope>NUCLEOTIDE SEQUENCE</scope>
</reference>
<evidence type="ECO:0000256" key="1">
    <source>
        <dbReference type="SAM" id="MobiDB-lite"/>
    </source>
</evidence>
<reference evidence="3" key="2">
    <citation type="submission" date="2022-06" db="UniProtKB">
        <authorList>
            <consortium name="EnsemblMetazoa"/>
        </authorList>
    </citation>
    <scope>IDENTIFICATION</scope>
</reference>
<keyword evidence="4" id="KW-1185">Reference proteome</keyword>
<dbReference type="PANTHER" id="PTHR21494:SF0">
    <property type="entry name" value="ACTIVATING SIGNAL COINTEGRATOR 1 COMPLEX SUBUNIT 2"/>
    <property type="match status" value="1"/>
</dbReference>
<dbReference type="CDD" id="cd14364">
    <property type="entry name" value="CUE_ASCC2"/>
    <property type="match status" value="1"/>
</dbReference>
<dbReference type="InterPro" id="IPR003892">
    <property type="entry name" value="CUE"/>
</dbReference>
<dbReference type="PANTHER" id="PTHR21494">
    <property type="entry name" value="ACTIVATING SIGNAL COINTEGRATOR 1 COMPLEX SUBUNIT 2 ASC-1 COMPLEX SUBUNIT P100"/>
    <property type="match status" value="1"/>
</dbReference>
<feature type="compositionally biased region" description="Basic and acidic residues" evidence="1">
    <location>
        <begin position="689"/>
        <end position="702"/>
    </location>
</feature>
<protein>
    <submittedName>
        <fullName evidence="3">CUE domain-containing protein</fullName>
    </submittedName>
</protein>
<dbReference type="AlphaFoldDB" id="A0A8R1Y077"/>
<name>A0A8R1Y077_ONCVO</name>
<dbReference type="PROSITE" id="PS51140">
    <property type="entry name" value="CUE"/>
    <property type="match status" value="1"/>
</dbReference>
<organism evidence="3 4">
    <name type="scientific">Onchocerca volvulus</name>
    <dbReference type="NCBI Taxonomy" id="6282"/>
    <lineage>
        <taxon>Eukaryota</taxon>
        <taxon>Metazoa</taxon>
        <taxon>Ecdysozoa</taxon>
        <taxon>Nematoda</taxon>
        <taxon>Chromadorea</taxon>
        <taxon>Rhabditida</taxon>
        <taxon>Spirurina</taxon>
        <taxon>Spiruromorpha</taxon>
        <taxon>Filarioidea</taxon>
        <taxon>Onchocercidae</taxon>
        <taxon>Onchocerca</taxon>
    </lineage>
</organism>
<accession>A0A8R1Y077</accession>
<dbReference type="EnsemblMetazoa" id="OVOC8046.1">
    <property type="protein sequence ID" value="OVOC8046.1"/>
    <property type="gene ID" value="WBGene00244855"/>
</dbReference>
<feature type="compositionally biased region" description="Basic and acidic residues" evidence="1">
    <location>
        <begin position="648"/>
        <end position="657"/>
    </location>
</feature>
<evidence type="ECO:0000259" key="2">
    <source>
        <dbReference type="PROSITE" id="PS51140"/>
    </source>
</evidence>
<dbReference type="InterPro" id="IPR009060">
    <property type="entry name" value="UBA-like_sf"/>
</dbReference>
<sequence length="702" mass="81860">MTTLLLQRLEVDTDIDNWINNWRYAVESLNDILTLSESALRNRLSDDRQILELIDSFLDIFPKDWQKNEALSMALNGSLQSDRREEIRAIIVEMYTKILMLFMKLSREFVGKHIYQKNILFDLNRLFRAIVIFKTSNQDAIENIITAAFDTKQFTEKDVEEFTETMEQEFIDYSNSIAFSENNINKMETFLEKCLINFEGLTTLASLLSNHHISQMISFKFLNSVACFVEHLEEHYCMEQMMNMSADLQEIFRILLTLVDSMIASAYAFFHAVIVSFTSVDEVYTIIVNCLQYERFIFYYSIIYPIEEVLHRCDENQKTYINDTLEHIRWNCITNILEQLKKRGLLVDLGSSANQEVKEKIGYLAELLPHFSPQFIHLCLRHFGYETEQTVNALLNTNELPLDLQALMSVELKEENAPMIVAESSPFYDFTGIFFLNFILNDEISDAKAKTNETKSSDPLICMKPPQLSANKQEMESINTAQNVSGSKTMNNARKDLKAKFDVEVFLKGRKMDVQIKDKPSFTETFDVPNSEKVALRPTYERYRYVEATSEYDLYNDEYDDTYDIQHQNYGLDLSDDDITFMEDGIEPNTNHIPVNDEVNNDTENEKEKEIREVNARRKKNDRKNDRKMMNAIVPDGKNRNNASSVQEFRKKAEKVESSSGNNSNERHKPGYTGGRDRQLKERHKGEFRRRQADKKMRGGMF</sequence>